<dbReference type="EMBL" id="JACJTU010000037">
    <property type="protein sequence ID" value="MBD2737770.1"/>
    <property type="molecule type" value="Genomic_DNA"/>
</dbReference>
<organism evidence="2 3">
    <name type="scientific">Nostoc paludosum FACHB-159</name>
    <dbReference type="NCBI Taxonomy" id="2692908"/>
    <lineage>
        <taxon>Bacteria</taxon>
        <taxon>Bacillati</taxon>
        <taxon>Cyanobacteriota</taxon>
        <taxon>Cyanophyceae</taxon>
        <taxon>Nostocales</taxon>
        <taxon>Nostocaceae</taxon>
        <taxon>Nostoc</taxon>
    </lineage>
</organism>
<proteinExistence type="predicted"/>
<dbReference type="SUPFAM" id="SSF49879">
    <property type="entry name" value="SMAD/FHA domain"/>
    <property type="match status" value="1"/>
</dbReference>
<dbReference type="PROSITE" id="PS50006">
    <property type="entry name" value="FHA_DOMAIN"/>
    <property type="match status" value="1"/>
</dbReference>
<dbReference type="PANTHER" id="PTHR23106">
    <property type="entry name" value="ANGIOGENIC FACTOR WITH G PATCH AND FHA DOMAINS 1"/>
    <property type="match status" value="1"/>
</dbReference>
<comment type="caution">
    <text evidence="2">The sequence shown here is derived from an EMBL/GenBank/DDBJ whole genome shotgun (WGS) entry which is preliminary data.</text>
</comment>
<keyword evidence="3" id="KW-1185">Reference proteome</keyword>
<name>A0ABR8KFE8_9NOSO</name>
<dbReference type="Proteomes" id="UP000637383">
    <property type="component" value="Unassembled WGS sequence"/>
</dbReference>
<accession>A0ABR8KFE8</accession>
<gene>
    <name evidence="2" type="ORF">H6H03_28435</name>
</gene>
<dbReference type="Pfam" id="PF00498">
    <property type="entry name" value="FHA"/>
    <property type="match status" value="1"/>
</dbReference>
<evidence type="ECO:0000313" key="3">
    <source>
        <dbReference type="Proteomes" id="UP000637383"/>
    </source>
</evidence>
<feature type="domain" description="FHA" evidence="1">
    <location>
        <begin position="90"/>
        <end position="150"/>
    </location>
</feature>
<evidence type="ECO:0000259" key="1">
    <source>
        <dbReference type="PROSITE" id="PS50006"/>
    </source>
</evidence>
<evidence type="ECO:0000313" key="2">
    <source>
        <dbReference type="EMBL" id="MBD2737770.1"/>
    </source>
</evidence>
<dbReference type="InterPro" id="IPR000253">
    <property type="entry name" value="FHA_dom"/>
</dbReference>
<dbReference type="InterPro" id="IPR008984">
    <property type="entry name" value="SMAD_FHA_dom_sf"/>
</dbReference>
<dbReference type="PANTHER" id="PTHR23106:SF24">
    <property type="entry name" value="ANGIOGENIC FACTOR WITH G PATCH AND FHA DOMAINS 1"/>
    <property type="match status" value="1"/>
</dbReference>
<reference evidence="2 3" key="1">
    <citation type="journal article" date="2020" name="ISME J.">
        <title>Comparative genomics reveals insights into cyanobacterial evolution and habitat adaptation.</title>
        <authorList>
            <person name="Chen M.Y."/>
            <person name="Teng W.K."/>
            <person name="Zhao L."/>
            <person name="Hu C.X."/>
            <person name="Zhou Y.K."/>
            <person name="Han B.P."/>
            <person name="Song L.R."/>
            <person name="Shu W.S."/>
        </authorList>
    </citation>
    <scope>NUCLEOTIDE SEQUENCE [LARGE SCALE GENOMIC DNA]</scope>
    <source>
        <strain evidence="2 3">FACHB-159</strain>
    </source>
</reference>
<dbReference type="SMART" id="SM00240">
    <property type="entry name" value="FHA"/>
    <property type="match status" value="1"/>
</dbReference>
<protein>
    <submittedName>
        <fullName evidence="2">FHA domain-containing protein</fullName>
    </submittedName>
</protein>
<sequence length="179" mass="19944">MTVNRCPNPNCEYFNRTLPNNVKVCPMCGTSLGNVVVSTPTADNQPASVEQPAVIQASTSSLSPLISSPRPNLRLIHTSGKEFLLLGEDGYIGRRNFTNKYTPEIDLTGIANEKVLSRSHAKIYWDKSQNAYMLIDNQSRNGTYLNGNFLTRGTPYRLNHNDSLEFGQEKLICFTVNLT</sequence>
<dbReference type="InterPro" id="IPR053027">
    <property type="entry name" value="AGGF1"/>
</dbReference>
<dbReference type="Gene3D" id="2.60.200.20">
    <property type="match status" value="1"/>
</dbReference>
<dbReference type="CDD" id="cd00060">
    <property type="entry name" value="FHA"/>
    <property type="match status" value="1"/>
</dbReference>